<feature type="domain" description="Apical junction molecule ajm1 alpha/beta" evidence="2">
    <location>
        <begin position="346"/>
        <end position="451"/>
    </location>
</feature>
<accession>A0A8J5MK50</accession>
<protein>
    <submittedName>
        <fullName evidence="3">Apical junction component 1-like</fullName>
    </submittedName>
</protein>
<feature type="region of interest" description="Disordered" evidence="1">
    <location>
        <begin position="41"/>
        <end position="97"/>
    </location>
</feature>
<proteinExistence type="predicted"/>
<dbReference type="EMBL" id="JAHLQT010044465">
    <property type="protein sequence ID" value="KAG7154384.1"/>
    <property type="molecule type" value="Genomic_DNA"/>
</dbReference>
<evidence type="ECO:0000313" key="4">
    <source>
        <dbReference type="Proteomes" id="UP000747542"/>
    </source>
</evidence>
<dbReference type="GO" id="GO:0005886">
    <property type="term" value="C:plasma membrane"/>
    <property type="evidence" value="ECO:0007669"/>
    <property type="project" value="TreeGrafter"/>
</dbReference>
<gene>
    <name evidence="3" type="primary">AJM1-L</name>
    <name evidence="3" type="ORF">Hamer_G017592</name>
</gene>
<organism evidence="3 4">
    <name type="scientific">Homarus americanus</name>
    <name type="common">American lobster</name>
    <dbReference type="NCBI Taxonomy" id="6706"/>
    <lineage>
        <taxon>Eukaryota</taxon>
        <taxon>Metazoa</taxon>
        <taxon>Ecdysozoa</taxon>
        <taxon>Arthropoda</taxon>
        <taxon>Crustacea</taxon>
        <taxon>Multicrustacea</taxon>
        <taxon>Malacostraca</taxon>
        <taxon>Eumalacostraca</taxon>
        <taxon>Eucarida</taxon>
        <taxon>Decapoda</taxon>
        <taxon>Pleocyemata</taxon>
        <taxon>Astacidea</taxon>
        <taxon>Nephropoidea</taxon>
        <taxon>Nephropidae</taxon>
        <taxon>Homarus</taxon>
    </lineage>
</organism>
<dbReference type="GO" id="GO:0043296">
    <property type="term" value="C:apical junction complex"/>
    <property type="evidence" value="ECO:0007669"/>
    <property type="project" value="TreeGrafter"/>
</dbReference>
<evidence type="ECO:0000313" key="3">
    <source>
        <dbReference type="EMBL" id="KAG7154384.1"/>
    </source>
</evidence>
<reference evidence="3" key="1">
    <citation type="journal article" date="2021" name="Sci. Adv.">
        <title>The American lobster genome reveals insights on longevity, neural, and immune adaptations.</title>
        <authorList>
            <person name="Polinski J.M."/>
            <person name="Zimin A.V."/>
            <person name="Clark K.F."/>
            <person name="Kohn A.B."/>
            <person name="Sadowski N."/>
            <person name="Timp W."/>
            <person name="Ptitsyn A."/>
            <person name="Khanna P."/>
            <person name="Romanova D.Y."/>
            <person name="Williams P."/>
            <person name="Greenwood S.J."/>
            <person name="Moroz L.L."/>
            <person name="Walt D.R."/>
            <person name="Bodnar A.G."/>
        </authorList>
    </citation>
    <scope>NUCLEOTIDE SEQUENCE</scope>
    <source>
        <strain evidence="3">GMGI-L3</strain>
    </source>
</reference>
<feature type="region of interest" description="Disordered" evidence="1">
    <location>
        <begin position="259"/>
        <end position="286"/>
    </location>
</feature>
<feature type="region of interest" description="Disordered" evidence="1">
    <location>
        <begin position="168"/>
        <end position="214"/>
    </location>
</feature>
<dbReference type="Gene3D" id="6.10.140.2220">
    <property type="match status" value="1"/>
</dbReference>
<keyword evidence="4" id="KW-1185">Reference proteome</keyword>
<feature type="compositionally biased region" description="Low complexity" evidence="1">
    <location>
        <begin position="266"/>
        <end position="276"/>
    </location>
</feature>
<dbReference type="Proteomes" id="UP000747542">
    <property type="component" value="Unassembled WGS sequence"/>
</dbReference>
<dbReference type="GO" id="GO:0045216">
    <property type="term" value="P:cell-cell junction organization"/>
    <property type="evidence" value="ECO:0007669"/>
    <property type="project" value="InterPro"/>
</dbReference>
<dbReference type="AlphaFoldDB" id="A0A8J5MK50"/>
<sequence>MTEANHRTGVLLHQSAALVTHTPAHAHSLTPAHNHAHTAYTAHSNHPQNAHPSPGDSPRVSPSHHNNNAPPYHKPHSNISHNIHPPSPLSHPRPSAARHATITSALTNHSVSSILTNCAHTEATSTALANAHNTQVTHSCYRDVQVCGTITPPVSKTTVCDTAPAHTPSTSVHTTPHHHQPHHTNVPSHFVPDSQGPGQVNQLGASPPHRAAPEVAPTCPADPLTGALLFSSVIALAPSIIESRPPPGHRVTFHLPPRHMNIPPDSSSENGNGNENVRVDADDESSGSNLMVRCRNPGCGQMADTEEARRSYKMCHNCCTFYCSRGCRRHHWERHKRQCNKIRALAVAKQVTARVKDDDAVLERISAVARRGARALGRGTVKVYFHDTKAAETFVGGGEVPEAHYLTIQNLLPQETGPEVYKQITDLCKHYNTEYKFVLYVSICIMSEIPTGSSPKWEREVVSQCAKLRLAGGVRGADTWSPRPERHVITRDLDEPETLILTSAPIPNSNTSPQAARHIAFNNIVRHLRERGISLRHQYPDVHRKLTAYVEAGEVFPPLTIYPRDPNTGSTFMCIIMPETDHAKLQLLSNDASKVRTIDISRPHPPT</sequence>
<dbReference type="PANTHER" id="PTHR21517:SF3">
    <property type="entry name" value="APICAL JUNCTION COMPONENT 1 HOMOLOG"/>
    <property type="match status" value="1"/>
</dbReference>
<dbReference type="SUPFAM" id="SSF144232">
    <property type="entry name" value="HIT/MYND zinc finger-like"/>
    <property type="match status" value="1"/>
</dbReference>
<comment type="caution">
    <text evidence="3">The sequence shown here is derived from an EMBL/GenBank/DDBJ whole genome shotgun (WGS) entry which is preliminary data.</text>
</comment>
<dbReference type="Pfam" id="PF26649">
    <property type="entry name" value="Ajm-1"/>
    <property type="match status" value="1"/>
</dbReference>
<dbReference type="InterPro" id="IPR058586">
    <property type="entry name" value="Ajm-1"/>
</dbReference>
<dbReference type="InterPro" id="IPR038825">
    <property type="entry name" value="Apical_junction"/>
</dbReference>
<name>A0A8J5MK50_HOMAM</name>
<dbReference type="PANTHER" id="PTHR21517">
    <property type="entry name" value="APICAL JUNCTION COMPONENT 1 HOMOLOG"/>
    <property type="match status" value="1"/>
</dbReference>
<evidence type="ECO:0000259" key="2">
    <source>
        <dbReference type="Pfam" id="PF26649"/>
    </source>
</evidence>
<evidence type="ECO:0000256" key="1">
    <source>
        <dbReference type="SAM" id="MobiDB-lite"/>
    </source>
</evidence>